<proteinExistence type="inferred from homology"/>
<reference evidence="9 10" key="1">
    <citation type="journal article" date="2018" name="J. Microbiol.">
        <title>Leifsonia flava sp. nov., a novel actinobacterium isolated from the rhizosphere of Aquilegia viridiflora.</title>
        <authorList>
            <person name="Cai Y."/>
            <person name="Tao W.Z."/>
            <person name="Ma Y.J."/>
            <person name="Cheng J."/>
            <person name="Zhang M.Y."/>
            <person name="Zhang Y.X."/>
        </authorList>
    </citation>
    <scope>NUCLEOTIDE SEQUENCE [LARGE SCALE GENOMIC DNA]</scope>
    <source>
        <strain evidence="9 10">SYP-B2174</strain>
    </source>
</reference>
<keyword evidence="6 7" id="KW-0472">Membrane</keyword>
<feature type="transmembrane region" description="Helical" evidence="7">
    <location>
        <begin position="255"/>
        <end position="274"/>
    </location>
</feature>
<dbReference type="PANTHER" id="PTHR42920:SF5">
    <property type="entry name" value="EAMA DOMAIN-CONTAINING PROTEIN"/>
    <property type="match status" value="1"/>
</dbReference>
<evidence type="ECO:0000256" key="4">
    <source>
        <dbReference type="ARBA" id="ARBA00022692"/>
    </source>
</evidence>
<evidence type="ECO:0000256" key="2">
    <source>
        <dbReference type="ARBA" id="ARBA00007362"/>
    </source>
</evidence>
<evidence type="ECO:0000259" key="8">
    <source>
        <dbReference type="Pfam" id="PF00892"/>
    </source>
</evidence>
<keyword evidence="4 7" id="KW-0812">Transmembrane</keyword>
<feature type="transmembrane region" description="Helical" evidence="7">
    <location>
        <begin position="18"/>
        <end position="38"/>
    </location>
</feature>
<dbReference type="Pfam" id="PF00892">
    <property type="entry name" value="EamA"/>
    <property type="match status" value="2"/>
</dbReference>
<keyword evidence="3" id="KW-1003">Cell membrane</keyword>
<dbReference type="InterPro" id="IPR051258">
    <property type="entry name" value="Diverse_Substrate_Transporter"/>
</dbReference>
<name>A0A4Y9R3R6_9MICO</name>
<comment type="similarity">
    <text evidence="2">Belongs to the EamA transporter family.</text>
</comment>
<comment type="caution">
    <text evidence="9">The sequence shown here is derived from an EMBL/GenBank/DDBJ whole genome shotgun (WGS) entry which is preliminary data.</text>
</comment>
<dbReference type="InterPro" id="IPR037185">
    <property type="entry name" value="EmrE-like"/>
</dbReference>
<evidence type="ECO:0000256" key="1">
    <source>
        <dbReference type="ARBA" id="ARBA00004651"/>
    </source>
</evidence>
<accession>A0A4Y9R3R6</accession>
<dbReference type="AlphaFoldDB" id="A0A4Y9R3R6"/>
<feature type="transmembrane region" description="Helical" evidence="7">
    <location>
        <begin position="225"/>
        <end position="243"/>
    </location>
</feature>
<comment type="subcellular location">
    <subcellularLocation>
        <location evidence="1">Cell membrane</location>
        <topology evidence="1">Multi-pass membrane protein</topology>
    </subcellularLocation>
</comment>
<gene>
    <name evidence="9" type="ORF">E4M00_06800</name>
</gene>
<feature type="transmembrane region" description="Helical" evidence="7">
    <location>
        <begin position="132"/>
        <end position="152"/>
    </location>
</feature>
<evidence type="ECO:0000313" key="10">
    <source>
        <dbReference type="Proteomes" id="UP000298127"/>
    </source>
</evidence>
<feature type="domain" description="EamA" evidence="8">
    <location>
        <begin position="16"/>
        <end position="149"/>
    </location>
</feature>
<evidence type="ECO:0000256" key="7">
    <source>
        <dbReference type="SAM" id="Phobius"/>
    </source>
</evidence>
<organism evidence="9 10">
    <name type="scientific">Orlajensenia leifsoniae</name>
    <dbReference type="NCBI Taxonomy" id="2561933"/>
    <lineage>
        <taxon>Bacteria</taxon>
        <taxon>Bacillati</taxon>
        <taxon>Actinomycetota</taxon>
        <taxon>Actinomycetes</taxon>
        <taxon>Micrococcales</taxon>
        <taxon>Microbacteriaceae</taxon>
        <taxon>Orlajensenia</taxon>
    </lineage>
</organism>
<feature type="transmembrane region" description="Helical" evidence="7">
    <location>
        <begin position="280"/>
        <end position="298"/>
    </location>
</feature>
<evidence type="ECO:0000256" key="3">
    <source>
        <dbReference type="ARBA" id="ARBA00022475"/>
    </source>
</evidence>
<feature type="transmembrane region" description="Helical" evidence="7">
    <location>
        <begin position="76"/>
        <end position="94"/>
    </location>
</feature>
<dbReference type="Proteomes" id="UP000298127">
    <property type="component" value="Unassembled WGS sequence"/>
</dbReference>
<dbReference type="InterPro" id="IPR000620">
    <property type="entry name" value="EamA_dom"/>
</dbReference>
<dbReference type="GO" id="GO:0005886">
    <property type="term" value="C:plasma membrane"/>
    <property type="evidence" value="ECO:0007669"/>
    <property type="project" value="UniProtKB-SubCell"/>
</dbReference>
<evidence type="ECO:0000256" key="6">
    <source>
        <dbReference type="ARBA" id="ARBA00023136"/>
    </source>
</evidence>
<feature type="transmembrane region" description="Helical" evidence="7">
    <location>
        <begin position="100"/>
        <end position="125"/>
    </location>
</feature>
<feature type="transmembrane region" description="Helical" evidence="7">
    <location>
        <begin position="158"/>
        <end position="178"/>
    </location>
</feature>
<feature type="transmembrane region" description="Helical" evidence="7">
    <location>
        <begin position="44"/>
        <end position="64"/>
    </location>
</feature>
<feature type="domain" description="EamA" evidence="8">
    <location>
        <begin position="163"/>
        <end position="297"/>
    </location>
</feature>
<dbReference type="EMBL" id="SPQZ01000002">
    <property type="protein sequence ID" value="TFV99199.1"/>
    <property type="molecule type" value="Genomic_DNA"/>
</dbReference>
<evidence type="ECO:0000313" key="9">
    <source>
        <dbReference type="EMBL" id="TFV99199.1"/>
    </source>
</evidence>
<keyword evidence="10" id="KW-1185">Reference proteome</keyword>
<dbReference type="SUPFAM" id="SSF103481">
    <property type="entry name" value="Multidrug resistance efflux transporter EmrE"/>
    <property type="match status" value="2"/>
</dbReference>
<feature type="transmembrane region" description="Helical" evidence="7">
    <location>
        <begin position="198"/>
        <end position="219"/>
    </location>
</feature>
<protein>
    <submittedName>
        <fullName evidence="9">EamA family transporter</fullName>
    </submittedName>
</protein>
<sequence>MVTNSSGSVEHSSGLRGVVPIVIAALLWGTTGTAAHFLPGDVSPLATGAATMFIGGVLLFAVSSRGAVAALRDRRSLVWLLVGSLGVFAYPLAFYSSMHLAGVAIGTVVSLGAAPVFAAILEFLVDRRRVSLRWALATAVAVLGVVLLATGGSAGTEAAASVWGVLLGLVAAFSYALYTFASERAIGAGHSSRSVMGALFGVGAVLLAPVLIVTGAPLLQSWSSVAITGYLALGPMFVAYLLFGAGLRWVRSSTATVITLIEPAVATVLAVVIVGERFDLFGWLGLALVAVGILILVLPRRGPTALDAPRL</sequence>
<evidence type="ECO:0000256" key="5">
    <source>
        <dbReference type="ARBA" id="ARBA00022989"/>
    </source>
</evidence>
<dbReference type="PANTHER" id="PTHR42920">
    <property type="entry name" value="OS03G0707200 PROTEIN-RELATED"/>
    <property type="match status" value="1"/>
</dbReference>
<keyword evidence="5 7" id="KW-1133">Transmembrane helix</keyword>